<name>A0A316H9Y7_9SPHI</name>
<evidence type="ECO:0000313" key="5">
    <source>
        <dbReference type="Proteomes" id="UP000245678"/>
    </source>
</evidence>
<dbReference type="Gene3D" id="1.10.150.130">
    <property type="match status" value="1"/>
</dbReference>
<feature type="domain" description="Phage integrase SAM-like" evidence="3">
    <location>
        <begin position="99"/>
        <end position="200"/>
    </location>
</feature>
<dbReference type="InterPro" id="IPR011010">
    <property type="entry name" value="DNA_brk_join_enz"/>
</dbReference>
<evidence type="ECO:0000256" key="1">
    <source>
        <dbReference type="ARBA" id="ARBA00023125"/>
    </source>
</evidence>
<accession>A0A316H9Y7</accession>
<gene>
    <name evidence="4" type="ORF">LX99_03089</name>
</gene>
<evidence type="ECO:0000313" key="4">
    <source>
        <dbReference type="EMBL" id="PWK77278.1"/>
    </source>
</evidence>
<dbReference type="GO" id="GO:0015074">
    <property type="term" value="P:DNA integration"/>
    <property type="evidence" value="ECO:0007669"/>
    <property type="project" value="InterPro"/>
</dbReference>
<dbReference type="AlphaFoldDB" id="A0A316H9Y7"/>
<comment type="caution">
    <text evidence="4">The sequence shown here is derived from an EMBL/GenBank/DDBJ whole genome shotgun (WGS) entry which is preliminary data.</text>
</comment>
<organism evidence="4 5">
    <name type="scientific">Mucilaginibacter oryzae</name>
    <dbReference type="NCBI Taxonomy" id="468058"/>
    <lineage>
        <taxon>Bacteria</taxon>
        <taxon>Pseudomonadati</taxon>
        <taxon>Bacteroidota</taxon>
        <taxon>Sphingobacteriia</taxon>
        <taxon>Sphingobacteriales</taxon>
        <taxon>Sphingobacteriaceae</taxon>
        <taxon>Mucilaginibacter</taxon>
    </lineage>
</organism>
<protein>
    <submittedName>
        <fullName evidence="4">Integrase-like protein</fullName>
    </submittedName>
</protein>
<dbReference type="Proteomes" id="UP000245678">
    <property type="component" value="Unassembled WGS sequence"/>
</dbReference>
<dbReference type="Pfam" id="PF13102">
    <property type="entry name" value="Phage_int_SAM_5"/>
    <property type="match status" value="1"/>
</dbReference>
<reference evidence="4 5" key="1">
    <citation type="submission" date="2018-05" db="EMBL/GenBank/DDBJ databases">
        <title>Genomic Encyclopedia of Archaeal and Bacterial Type Strains, Phase II (KMG-II): from individual species to whole genera.</title>
        <authorList>
            <person name="Goeker M."/>
        </authorList>
    </citation>
    <scope>NUCLEOTIDE SEQUENCE [LARGE SCALE GENOMIC DNA]</scope>
    <source>
        <strain evidence="4 5">DSM 19975</strain>
    </source>
</reference>
<keyword evidence="2" id="KW-0233">DNA recombination</keyword>
<dbReference type="GO" id="GO:0003677">
    <property type="term" value="F:DNA binding"/>
    <property type="evidence" value="ECO:0007669"/>
    <property type="project" value="UniProtKB-KW"/>
</dbReference>
<evidence type="ECO:0000259" key="3">
    <source>
        <dbReference type="Pfam" id="PF13102"/>
    </source>
</evidence>
<evidence type="ECO:0000256" key="2">
    <source>
        <dbReference type="ARBA" id="ARBA00023172"/>
    </source>
</evidence>
<sequence>MPTTVSAVIYNHYEKKDGTYNVKIRLSHKRKRTFINTQHYVSKRQIDEGLNITDDIVNGALNKTLDTYRQTISKLGNGLFTLSCEELKNLLKANSTNINFIKFCDDHILKLRNGNRIGTANNHRTVRNSLVDYFKSDFVPIIDINSNMLLKYEDYLRSGRTMKRINKVGKSCIIKKKGLSDSGLHNHMRDLRTLFNAACAFYNNEDIGLYQIEHKPFKKYKVGSAPLTKKRNLSIDEIKCIRDCETKPGSRAELAKELFMLSFYLCGINAVDLYNCTVENIDNGRINYNRSKTKGKRKDDAFISIKITKKSRPLLKKYLGRLSYRYKTYVGLDAAINDGMKQLRLITGIKNVTFYYARHTFANTARNNCKLSKDDVSLALNHVDQAHKLIDIYLDKDWTIVDKVQRKVLRLLK</sequence>
<dbReference type="EMBL" id="QGHA01000005">
    <property type="protein sequence ID" value="PWK77278.1"/>
    <property type="molecule type" value="Genomic_DNA"/>
</dbReference>
<dbReference type="Gene3D" id="1.10.443.10">
    <property type="entry name" value="Intergrase catalytic core"/>
    <property type="match status" value="1"/>
</dbReference>
<keyword evidence="1" id="KW-0238">DNA-binding</keyword>
<proteinExistence type="predicted"/>
<dbReference type="InterPro" id="IPR013762">
    <property type="entry name" value="Integrase-like_cat_sf"/>
</dbReference>
<dbReference type="InterPro" id="IPR025269">
    <property type="entry name" value="SAM-like_dom"/>
</dbReference>
<dbReference type="InterPro" id="IPR010998">
    <property type="entry name" value="Integrase_recombinase_N"/>
</dbReference>
<keyword evidence="5" id="KW-1185">Reference proteome</keyword>
<dbReference type="GO" id="GO:0006310">
    <property type="term" value="P:DNA recombination"/>
    <property type="evidence" value="ECO:0007669"/>
    <property type="project" value="UniProtKB-KW"/>
</dbReference>
<dbReference type="RefSeq" id="WP_109608666.1">
    <property type="nucleotide sequence ID" value="NZ_QGHA01000005.1"/>
</dbReference>
<dbReference type="SUPFAM" id="SSF56349">
    <property type="entry name" value="DNA breaking-rejoining enzymes"/>
    <property type="match status" value="1"/>
</dbReference>